<sequence>MATIWQTLFLAPSPVRDGCGHAWRVFQFARRPDQAALPNTSSSLNRQNSANGTFNSSALLQDAHRRPTFSVSTGSNAAAPSFRHLSFARWRRRRFMRGCRRRGRSRTALQVAQLALLSTLNALLTHEPKPPTIIRHTHLGGCQRWHGTRPVCGWRRYRHSRRACRSSDSALRAQKPNNNKLTVFGRHDRDIKHHVSEIINQSFWQP</sequence>
<comment type="caution">
    <text evidence="4">The sequence shown here is derived from an EMBL/GenBank/DDBJ whole genome shotgun (WGS) entry which is preliminary data.</text>
</comment>
<evidence type="ECO:0000256" key="1">
    <source>
        <dbReference type="ARBA" id="ARBA00022490"/>
    </source>
</evidence>
<organism evidence="4">
    <name type="scientific">Serratia marcescens</name>
    <dbReference type="NCBI Taxonomy" id="615"/>
    <lineage>
        <taxon>Bacteria</taxon>
        <taxon>Pseudomonadati</taxon>
        <taxon>Pseudomonadota</taxon>
        <taxon>Gammaproteobacteria</taxon>
        <taxon>Enterobacterales</taxon>
        <taxon>Yersiniaceae</taxon>
        <taxon>Serratia</taxon>
    </lineage>
</organism>
<dbReference type="GO" id="GO:0045182">
    <property type="term" value="F:translation regulator activity"/>
    <property type="evidence" value="ECO:0007669"/>
    <property type="project" value="InterPro"/>
</dbReference>
<dbReference type="Pfam" id="PF06558">
    <property type="entry name" value="SecM"/>
    <property type="match status" value="1"/>
</dbReference>
<name>A0A939NQ82_SERMA</name>
<evidence type="ECO:0000256" key="3">
    <source>
        <dbReference type="ARBA" id="ARBA00022764"/>
    </source>
</evidence>
<dbReference type="EMBL" id="JAGETR010000115">
    <property type="protein sequence ID" value="MBO2007127.1"/>
    <property type="molecule type" value="Genomic_DNA"/>
</dbReference>
<keyword evidence="2" id="KW-0732">Signal</keyword>
<dbReference type="AlphaFoldDB" id="A0A939NQ82"/>
<dbReference type="InterPro" id="IPR009502">
    <property type="entry name" value="SecM"/>
</dbReference>
<evidence type="ECO:0000313" key="4">
    <source>
        <dbReference type="EMBL" id="MBO2007127.1"/>
    </source>
</evidence>
<gene>
    <name evidence="4" type="ORF">J4732_16550</name>
</gene>
<keyword evidence="3" id="KW-0574">Periplasm</keyword>
<proteinExistence type="predicted"/>
<protein>
    <submittedName>
        <fullName evidence="4">Uncharacterized protein</fullName>
    </submittedName>
</protein>
<reference evidence="4" key="1">
    <citation type="submission" date="2021-03" db="EMBL/GenBank/DDBJ databases">
        <title>Molecular epidemiology and mechanisms of colistin and carbapenem resistance in Enterobacteriaceae from clinical isolates, the environment and porcine samples in Pretoria, South Africa.</title>
        <authorList>
            <person name="Bogoshi D."/>
            <person name="Mbelle N.M."/>
            <person name="Naidoo V."/>
            <person name="Osei Sekyere J."/>
        </authorList>
    </citation>
    <scope>NUCLEOTIDE SEQUENCE</scope>
    <source>
        <strain evidence="4">C080</strain>
    </source>
</reference>
<keyword evidence="1" id="KW-0963">Cytoplasm</keyword>
<evidence type="ECO:0000256" key="2">
    <source>
        <dbReference type="ARBA" id="ARBA00022729"/>
    </source>
</evidence>
<accession>A0A939NQ82</accession>